<feature type="transmembrane region" description="Helical" evidence="1">
    <location>
        <begin position="232"/>
        <end position="254"/>
    </location>
</feature>
<gene>
    <name evidence="3" type="ORF">DFR64_1442</name>
</gene>
<organism evidence="3 4">
    <name type="scientific">Pelolinea submarina</name>
    <dbReference type="NCBI Taxonomy" id="913107"/>
    <lineage>
        <taxon>Bacteria</taxon>
        <taxon>Bacillati</taxon>
        <taxon>Chloroflexota</taxon>
        <taxon>Anaerolineae</taxon>
        <taxon>Anaerolineales</taxon>
        <taxon>Anaerolineaceae</taxon>
        <taxon>Pelolinea</taxon>
    </lineage>
</organism>
<dbReference type="PANTHER" id="PTHR48090">
    <property type="entry name" value="UNDECAPRENYL-PHOSPHATE 4-DEOXY-4-FORMAMIDO-L-ARABINOSE TRANSFERASE-RELATED"/>
    <property type="match status" value="1"/>
</dbReference>
<evidence type="ECO:0000259" key="2">
    <source>
        <dbReference type="Pfam" id="PF00535"/>
    </source>
</evidence>
<keyword evidence="1" id="KW-1133">Transmembrane helix</keyword>
<dbReference type="InterPro" id="IPR001173">
    <property type="entry name" value="Glyco_trans_2-like"/>
</dbReference>
<evidence type="ECO:0000313" key="3">
    <source>
        <dbReference type="EMBL" id="REG11550.1"/>
    </source>
</evidence>
<reference evidence="3 4" key="1">
    <citation type="submission" date="2018-08" db="EMBL/GenBank/DDBJ databases">
        <title>Genomic Encyclopedia of Type Strains, Phase IV (KMG-IV): sequencing the most valuable type-strain genomes for metagenomic binning, comparative biology and taxonomic classification.</title>
        <authorList>
            <person name="Goeker M."/>
        </authorList>
    </citation>
    <scope>NUCLEOTIDE SEQUENCE [LARGE SCALE GENOMIC DNA]</scope>
    <source>
        <strain evidence="3 4">DSM 23923</strain>
    </source>
</reference>
<keyword evidence="4" id="KW-1185">Reference proteome</keyword>
<dbReference type="SUPFAM" id="SSF53448">
    <property type="entry name" value="Nucleotide-diphospho-sugar transferases"/>
    <property type="match status" value="1"/>
</dbReference>
<comment type="caution">
    <text evidence="3">The sequence shown here is derived from an EMBL/GenBank/DDBJ whole genome shotgun (WGS) entry which is preliminary data.</text>
</comment>
<keyword evidence="3" id="KW-0808">Transferase</keyword>
<dbReference type="GO" id="GO:0016740">
    <property type="term" value="F:transferase activity"/>
    <property type="evidence" value="ECO:0007669"/>
    <property type="project" value="UniProtKB-KW"/>
</dbReference>
<dbReference type="EMBL" id="QUMS01000001">
    <property type="protein sequence ID" value="REG11550.1"/>
    <property type="molecule type" value="Genomic_DNA"/>
</dbReference>
<dbReference type="Gene3D" id="3.90.550.10">
    <property type="entry name" value="Spore Coat Polysaccharide Biosynthesis Protein SpsA, Chain A"/>
    <property type="match status" value="1"/>
</dbReference>
<dbReference type="InterPro" id="IPR029044">
    <property type="entry name" value="Nucleotide-diphossugar_trans"/>
</dbReference>
<protein>
    <submittedName>
        <fullName evidence="3">Glycosyltransferase involved in cell wall biosynthesis</fullName>
    </submittedName>
</protein>
<dbReference type="Proteomes" id="UP000256388">
    <property type="component" value="Unassembled WGS sequence"/>
</dbReference>
<dbReference type="Pfam" id="PF00535">
    <property type="entry name" value="Glycos_transf_2"/>
    <property type="match status" value="1"/>
</dbReference>
<keyword evidence="1" id="KW-0812">Transmembrane</keyword>
<feature type="domain" description="Glycosyltransferase 2-like" evidence="2">
    <location>
        <begin position="11"/>
        <end position="163"/>
    </location>
</feature>
<evidence type="ECO:0000256" key="1">
    <source>
        <dbReference type="SAM" id="Phobius"/>
    </source>
</evidence>
<accession>A0A347ZRG4</accession>
<sequence length="314" mass="35821">MEKPRENSIAVLIPCYNEQATIQKVIDDFRSQLPQAVIYVFDNNSTDDSHKLAEAAGAIVIKEKRQGKGFVVAAMLRKVKADYYIMVDADDTYPAEYCHAMLQPLFEEQADMVVGQRLSEYDRHAFRFLHLFGNKAICRLINSIFHSDLRDPLSGYRAFTREVALQLPVVASGFDVETELTLQMLYRQFVIREISVPYRARPSESPSKLNTFRDGFRVLMKIFLILRSYKPLTFFGGLGIICELISLAIILFLVPLRQEPTGNIPILLFTLSSSLFMIGILLAAMGVFLNSLNFRLLEDMNTITKQIQDNSWDK</sequence>
<dbReference type="AlphaFoldDB" id="A0A347ZRG4"/>
<proteinExistence type="predicted"/>
<dbReference type="CDD" id="cd04179">
    <property type="entry name" value="DPM_DPG-synthase_like"/>
    <property type="match status" value="1"/>
</dbReference>
<feature type="transmembrane region" description="Helical" evidence="1">
    <location>
        <begin position="266"/>
        <end position="289"/>
    </location>
</feature>
<keyword evidence="1" id="KW-0472">Membrane</keyword>
<dbReference type="RefSeq" id="WP_158674996.1">
    <property type="nucleotide sequence ID" value="NZ_AP018437.1"/>
</dbReference>
<dbReference type="OrthoDB" id="9802649at2"/>
<evidence type="ECO:0000313" key="4">
    <source>
        <dbReference type="Proteomes" id="UP000256388"/>
    </source>
</evidence>
<name>A0A347ZRG4_9CHLR</name>
<dbReference type="PANTHER" id="PTHR48090:SF7">
    <property type="entry name" value="RFBJ PROTEIN"/>
    <property type="match status" value="1"/>
</dbReference>
<dbReference type="InterPro" id="IPR050256">
    <property type="entry name" value="Glycosyltransferase_2"/>
</dbReference>